<evidence type="ECO:0000313" key="2">
    <source>
        <dbReference type="EMBL" id="QBK92267.1"/>
    </source>
</evidence>
<accession>A0A481Z8Z0</accession>
<gene>
    <name evidence="2" type="ORF">LCPAC304_06140</name>
</gene>
<feature type="compositionally biased region" description="Polar residues" evidence="1">
    <location>
        <begin position="353"/>
        <end position="363"/>
    </location>
</feature>
<evidence type="ECO:0000256" key="1">
    <source>
        <dbReference type="SAM" id="MobiDB-lite"/>
    </source>
</evidence>
<feature type="compositionally biased region" description="Basic residues" evidence="1">
    <location>
        <begin position="330"/>
        <end position="349"/>
    </location>
</feature>
<dbReference type="EMBL" id="MK500571">
    <property type="protein sequence ID" value="QBK92267.1"/>
    <property type="molecule type" value="Genomic_DNA"/>
</dbReference>
<name>A0A481Z8Z0_9VIRU</name>
<proteinExistence type="predicted"/>
<feature type="compositionally biased region" description="Basic and acidic residues" evidence="1">
    <location>
        <begin position="245"/>
        <end position="259"/>
    </location>
</feature>
<protein>
    <submittedName>
        <fullName evidence="2">Procyclic acidic repetitive protein</fullName>
    </submittedName>
</protein>
<sequence length="385" mass="44153">MEGMFQETCNERIKIAENRVLGWMAINWDAIETMFAEIHCKNVIIVTRSTLKTHEQHLANHFEGSKYVVPRLRSYTHHSSDYFPKDTKYPFLMARDADMESGAVQESSQLASLARELVNDAFFIVLQTTKKEGRIESFGPIRWLTLPRIVSENGSEYEINCIAEIAALWLFGETRFQGFLSMLWLDSRYDVIQNIENQHFAHIIQESLVSPFYLSPTISKYAIFMGFRYETYKPKPTTRTLSPVRKKEASSESPLHNEEFEPEDALEFEPEDALEDEPEDALEDEPEDALEDEPEDALEDEPEDALEDEPEPKPICPPSPKRAKLPSPFPKRRKRPKKKKGKKKTKKASKLSDTQIINPNTGRPVTIGGKVYRGLVEKGIVVEKS</sequence>
<reference evidence="2" key="1">
    <citation type="journal article" date="2019" name="MBio">
        <title>Virus Genomes from Deep Sea Sediments Expand the Ocean Megavirome and Support Independent Origins of Viral Gigantism.</title>
        <authorList>
            <person name="Backstrom D."/>
            <person name="Yutin N."/>
            <person name="Jorgensen S.L."/>
            <person name="Dharamshi J."/>
            <person name="Homa F."/>
            <person name="Zaremba-Niedwiedzka K."/>
            <person name="Spang A."/>
            <person name="Wolf Y.I."/>
            <person name="Koonin E.V."/>
            <person name="Ettema T.J."/>
        </authorList>
    </citation>
    <scope>NUCLEOTIDE SEQUENCE</scope>
</reference>
<feature type="compositionally biased region" description="Acidic residues" evidence="1">
    <location>
        <begin position="260"/>
        <end position="310"/>
    </location>
</feature>
<feature type="region of interest" description="Disordered" evidence="1">
    <location>
        <begin position="238"/>
        <end position="367"/>
    </location>
</feature>
<organism evidence="2">
    <name type="scientific">Pithovirus LCPAC304</name>
    <dbReference type="NCBI Taxonomy" id="2506594"/>
    <lineage>
        <taxon>Viruses</taxon>
        <taxon>Pithoviruses</taxon>
    </lineage>
</organism>